<feature type="compositionally biased region" description="Polar residues" evidence="1">
    <location>
        <begin position="94"/>
        <end position="109"/>
    </location>
</feature>
<organism evidence="2 3">
    <name type="scientific">Asparagus officinalis</name>
    <name type="common">Garden asparagus</name>
    <dbReference type="NCBI Taxonomy" id="4686"/>
    <lineage>
        <taxon>Eukaryota</taxon>
        <taxon>Viridiplantae</taxon>
        <taxon>Streptophyta</taxon>
        <taxon>Embryophyta</taxon>
        <taxon>Tracheophyta</taxon>
        <taxon>Spermatophyta</taxon>
        <taxon>Magnoliopsida</taxon>
        <taxon>Liliopsida</taxon>
        <taxon>Asparagales</taxon>
        <taxon>Asparagaceae</taxon>
        <taxon>Asparagoideae</taxon>
        <taxon>Asparagus</taxon>
    </lineage>
</organism>
<dbReference type="EMBL" id="CM007381">
    <property type="protein sequence ID" value="ONK81074.1"/>
    <property type="molecule type" value="Genomic_DNA"/>
</dbReference>
<keyword evidence="3" id="KW-1185">Reference proteome</keyword>
<evidence type="ECO:0000256" key="1">
    <source>
        <dbReference type="SAM" id="MobiDB-lite"/>
    </source>
</evidence>
<name>A0A5P1FST2_ASPOF</name>
<evidence type="ECO:0000313" key="2">
    <source>
        <dbReference type="EMBL" id="ONK81074.1"/>
    </source>
</evidence>
<evidence type="ECO:0000313" key="3">
    <source>
        <dbReference type="Proteomes" id="UP000243459"/>
    </source>
</evidence>
<feature type="compositionally biased region" description="Polar residues" evidence="1">
    <location>
        <begin position="72"/>
        <end position="85"/>
    </location>
</feature>
<gene>
    <name evidence="2" type="ORF">A4U43_C01F24940</name>
</gene>
<feature type="region of interest" description="Disordered" evidence="1">
    <location>
        <begin position="72"/>
        <end position="123"/>
    </location>
</feature>
<protein>
    <submittedName>
        <fullName evidence="2">Uncharacterized protein</fullName>
    </submittedName>
</protein>
<dbReference type="AlphaFoldDB" id="A0A5P1FST2"/>
<feature type="region of interest" description="Disordered" evidence="1">
    <location>
        <begin position="23"/>
        <end position="56"/>
    </location>
</feature>
<dbReference type="Proteomes" id="UP000243459">
    <property type="component" value="Chromosome 1"/>
</dbReference>
<feature type="compositionally biased region" description="Basic residues" evidence="1">
    <location>
        <begin position="28"/>
        <end position="47"/>
    </location>
</feature>
<reference evidence="3" key="1">
    <citation type="journal article" date="2017" name="Nat. Commun.">
        <title>The asparagus genome sheds light on the origin and evolution of a young Y chromosome.</title>
        <authorList>
            <person name="Harkess A."/>
            <person name="Zhou J."/>
            <person name="Xu C."/>
            <person name="Bowers J.E."/>
            <person name="Van der Hulst R."/>
            <person name="Ayyampalayam S."/>
            <person name="Mercati F."/>
            <person name="Riccardi P."/>
            <person name="McKain M.R."/>
            <person name="Kakrana A."/>
            <person name="Tang H."/>
            <person name="Ray J."/>
            <person name="Groenendijk J."/>
            <person name="Arikit S."/>
            <person name="Mathioni S.M."/>
            <person name="Nakano M."/>
            <person name="Shan H."/>
            <person name="Telgmann-Rauber A."/>
            <person name="Kanno A."/>
            <person name="Yue Z."/>
            <person name="Chen H."/>
            <person name="Li W."/>
            <person name="Chen Y."/>
            <person name="Xu X."/>
            <person name="Zhang Y."/>
            <person name="Luo S."/>
            <person name="Chen H."/>
            <person name="Gao J."/>
            <person name="Mao Z."/>
            <person name="Pires J.C."/>
            <person name="Luo M."/>
            <person name="Kudrna D."/>
            <person name="Wing R.A."/>
            <person name="Meyers B.C."/>
            <person name="Yi K."/>
            <person name="Kong H."/>
            <person name="Lavrijsen P."/>
            <person name="Sunseri F."/>
            <person name="Falavigna A."/>
            <person name="Ye Y."/>
            <person name="Leebens-Mack J.H."/>
            <person name="Chen G."/>
        </authorList>
    </citation>
    <scope>NUCLEOTIDE SEQUENCE [LARGE SCALE GENOMIC DNA]</scope>
    <source>
        <strain evidence="3">cv. DH0086</strain>
    </source>
</reference>
<proteinExistence type="predicted"/>
<feature type="compositionally biased region" description="Acidic residues" evidence="1">
    <location>
        <begin position="113"/>
        <end position="123"/>
    </location>
</feature>
<sequence length="364" mass="40574">MLTYQCMWTIQWRVKERGVKFPNPIRSTPKKYKKVASKKKLTPKRRIPNPQNPILENPNIISSLVKCQTTIQSPSPLHENPLSTRRNNKPRSPINENLSSSPHNDNKLASSNDNDDSVEDETYEMNPTELVDDDEFDGLGLVDEFIAQGEMNERINSTASITQLYFSVMTKTNDNEATQGKVGEEDGNVSDNSVAAMDEEAQEALNSENDDLHEIRHRDKELLNAVKGKIAVSSGAKLSNNDNDPHLNYEIHSTITIDDGGRESAAGYWLGHRAEEDSRGGLSEFKLGVWRSLGRQRCDDEERWVARRAAGAKGAGQPKRWRARVCGSEQAMPCRSASIGQPRREADTGWQGVARIWGEGVGCG</sequence>
<dbReference type="Gramene" id="ONK81074">
    <property type="protein sequence ID" value="ONK81074"/>
    <property type="gene ID" value="A4U43_C01F24940"/>
</dbReference>
<accession>A0A5P1FST2</accession>